<dbReference type="SUPFAM" id="SSF58038">
    <property type="entry name" value="SNARE fusion complex"/>
    <property type="match status" value="1"/>
</dbReference>
<dbReference type="AlphaFoldDB" id="A0AAW0ZBB7"/>
<dbReference type="GO" id="GO:0005484">
    <property type="term" value="F:SNAP receptor activity"/>
    <property type="evidence" value="ECO:0007669"/>
    <property type="project" value="TreeGrafter"/>
</dbReference>
<dbReference type="GO" id="GO:0031201">
    <property type="term" value="C:SNARE complex"/>
    <property type="evidence" value="ECO:0007669"/>
    <property type="project" value="TreeGrafter"/>
</dbReference>
<dbReference type="EMBL" id="JAWNGG020000306">
    <property type="protein sequence ID" value="KAK9294683.1"/>
    <property type="molecule type" value="Genomic_DNA"/>
</dbReference>
<organism evidence="2 3">
    <name type="scientific">Tetragonisca angustula</name>
    <dbReference type="NCBI Taxonomy" id="166442"/>
    <lineage>
        <taxon>Eukaryota</taxon>
        <taxon>Metazoa</taxon>
        <taxon>Ecdysozoa</taxon>
        <taxon>Arthropoda</taxon>
        <taxon>Hexapoda</taxon>
        <taxon>Insecta</taxon>
        <taxon>Pterygota</taxon>
        <taxon>Neoptera</taxon>
        <taxon>Endopterygota</taxon>
        <taxon>Hymenoptera</taxon>
        <taxon>Apocrita</taxon>
        <taxon>Aculeata</taxon>
        <taxon>Apoidea</taxon>
        <taxon>Anthophila</taxon>
        <taxon>Apidae</taxon>
        <taxon>Tetragonisca</taxon>
    </lineage>
</organism>
<name>A0AAW0ZBB7_9HYME</name>
<reference evidence="2 3" key="1">
    <citation type="submission" date="2024-05" db="EMBL/GenBank/DDBJ databases">
        <title>The nuclear and mitochondrial genome assemblies of Tetragonisca angustula (Apidae: Meliponini), a tiny yet remarkable pollinator in the Neotropics.</title>
        <authorList>
            <person name="Ferrari R."/>
            <person name="Ricardo P.C."/>
            <person name="Dias F.C."/>
            <person name="Araujo N.S."/>
            <person name="Soares D.O."/>
            <person name="Zhou Q.-S."/>
            <person name="Zhu C.-D."/>
            <person name="Coutinho L."/>
            <person name="Airas M.C."/>
            <person name="Batista T.M."/>
        </authorList>
    </citation>
    <scope>NUCLEOTIDE SEQUENCE [LARGE SCALE GENOMIC DNA]</scope>
    <source>
        <strain evidence="2">ASF017062</strain>
        <tissue evidence="2">Abdomen</tissue>
    </source>
</reference>
<feature type="region of interest" description="Disordered" evidence="1">
    <location>
        <begin position="1"/>
        <end position="34"/>
    </location>
</feature>
<evidence type="ECO:0000313" key="3">
    <source>
        <dbReference type="Proteomes" id="UP001432146"/>
    </source>
</evidence>
<dbReference type="GO" id="GO:0019905">
    <property type="term" value="F:syntaxin binding"/>
    <property type="evidence" value="ECO:0007669"/>
    <property type="project" value="TreeGrafter"/>
</dbReference>
<dbReference type="GO" id="GO:0005886">
    <property type="term" value="C:plasma membrane"/>
    <property type="evidence" value="ECO:0007669"/>
    <property type="project" value="TreeGrafter"/>
</dbReference>
<dbReference type="GO" id="GO:0098793">
    <property type="term" value="C:presynapse"/>
    <property type="evidence" value="ECO:0007669"/>
    <property type="project" value="GOC"/>
</dbReference>
<dbReference type="Proteomes" id="UP001432146">
    <property type="component" value="Unassembled WGS sequence"/>
</dbReference>
<evidence type="ECO:0000313" key="2">
    <source>
        <dbReference type="EMBL" id="KAK9294683.1"/>
    </source>
</evidence>
<dbReference type="PANTHER" id="PTHR19305:SF14">
    <property type="entry name" value="SYNAPTOSOMAL-ASSOCIATED PROTEIN-RELATED"/>
    <property type="match status" value="1"/>
</dbReference>
<dbReference type="GO" id="GO:0031629">
    <property type="term" value="P:synaptic vesicle fusion to presynaptic active zone membrane"/>
    <property type="evidence" value="ECO:0007669"/>
    <property type="project" value="TreeGrafter"/>
</dbReference>
<keyword evidence="3" id="KW-1185">Reference proteome</keyword>
<comment type="caution">
    <text evidence="2">The sequence shown here is derived from an EMBL/GenBank/DDBJ whole genome shotgun (WGS) entry which is preliminary data.</text>
</comment>
<dbReference type="GO" id="GO:0016082">
    <property type="term" value="P:synaptic vesicle priming"/>
    <property type="evidence" value="ECO:0007669"/>
    <property type="project" value="TreeGrafter"/>
</dbReference>
<proteinExistence type="predicted"/>
<dbReference type="Gene3D" id="1.20.5.110">
    <property type="match status" value="1"/>
</dbReference>
<evidence type="ECO:0008006" key="4">
    <source>
        <dbReference type="Google" id="ProtNLM"/>
    </source>
</evidence>
<protein>
    <recommendedName>
        <fullName evidence="4">Synaptosomal-associated protein 25</fullName>
    </recommendedName>
</protein>
<sequence length="69" mass="7540">MPAPTSAPGTVEGPPRTELQELQLKADQTTDESLESTRRMLALCEESEEVAANTLTMLDHQGGKQFPQQ</sequence>
<dbReference type="PANTHER" id="PTHR19305">
    <property type="entry name" value="SYNAPTOSOMAL ASSOCIATED PROTEIN"/>
    <property type="match status" value="1"/>
</dbReference>
<accession>A0AAW0ZBB7</accession>
<gene>
    <name evidence="2" type="ORF">QLX08_010800</name>
</gene>
<evidence type="ECO:0000256" key="1">
    <source>
        <dbReference type="SAM" id="MobiDB-lite"/>
    </source>
</evidence>